<organism evidence="2 3">
    <name type="scientific">Photobacterium sanguinicancri</name>
    <dbReference type="NCBI Taxonomy" id="875932"/>
    <lineage>
        <taxon>Bacteria</taxon>
        <taxon>Pseudomonadati</taxon>
        <taxon>Pseudomonadota</taxon>
        <taxon>Gammaproteobacteria</taxon>
        <taxon>Vibrionales</taxon>
        <taxon>Vibrionaceae</taxon>
        <taxon>Photobacterium</taxon>
    </lineage>
</organism>
<evidence type="ECO:0000313" key="2">
    <source>
        <dbReference type="EMBL" id="OZS41314.1"/>
    </source>
</evidence>
<sequence>GDARKLGHDPLGQGRASTLKTRTKEGDISVDAVTAIGRLLVVGACNRSGVCSQTAGFSAHALCHWRVASCSNYLPVCSPSSGAACKRGVVLTLRANGLSKPVAVGFLETVDAIRPTAAPEKTGSAP</sequence>
<accession>A0ABX4FQW7</accession>
<evidence type="ECO:0000256" key="1">
    <source>
        <dbReference type="SAM" id="MobiDB-lite"/>
    </source>
</evidence>
<reference evidence="2 3" key="1">
    <citation type="journal article" date="2016" name="Antonie Van Leeuwenhoek">
        <title>Photobacterium sanguinicancri sp. nov. isolated from marine animals.</title>
        <authorList>
            <person name="Gomez-Gil B."/>
            <person name="Roque A."/>
            <person name="Rotllant G."/>
            <person name="Romalde J.L."/>
            <person name="Doce A."/>
            <person name="Eggermont M."/>
            <person name="Defoirdt T."/>
        </authorList>
    </citation>
    <scope>NUCLEOTIDE SEQUENCE [LARGE SCALE GENOMIC DNA]</scope>
    <source>
        <strain evidence="2 3">CAIM 1827</strain>
    </source>
</reference>
<keyword evidence="3" id="KW-1185">Reference proteome</keyword>
<comment type="caution">
    <text evidence="2">The sequence shown here is derived from an EMBL/GenBank/DDBJ whole genome shotgun (WGS) entry which is preliminary data.</text>
</comment>
<dbReference type="EMBL" id="NOIF01000426">
    <property type="protein sequence ID" value="OZS41314.1"/>
    <property type="molecule type" value="Genomic_DNA"/>
</dbReference>
<protein>
    <submittedName>
        <fullName evidence="2">Uncharacterized protein</fullName>
    </submittedName>
</protein>
<evidence type="ECO:0000313" key="3">
    <source>
        <dbReference type="Proteomes" id="UP000215999"/>
    </source>
</evidence>
<feature type="non-terminal residue" evidence="2">
    <location>
        <position position="1"/>
    </location>
</feature>
<name>A0ABX4FQW7_9GAMM</name>
<feature type="region of interest" description="Disordered" evidence="1">
    <location>
        <begin position="1"/>
        <end position="20"/>
    </location>
</feature>
<gene>
    <name evidence="2" type="ORF">ASV53_24425</name>
</gene>
<dbReference type="Proteomes" id="UP000215999">
    <property type="component" value="Unassembled WGS sequence"/>
</dbReference>
<proteinExistence type="predicted"/>